<dbReference type="InterPro" id="IPR022791">
    <property type="entry name" value="L-PG_synthase/AglD"/>
</dbReference>
<dbReference type="EMBL" id="VTOW01000001">
    <property type="protein sequence ID" value="NKE69321.1"/>
    <property type="molecule type" value="Genomic_DNA"/>
</dbReference>
<dbReference type="Proteomes" id="UP000534783">
    <property type="component" value="Unassembled WGS sequence"/>
</dbReference>
<evidence type="ECO:0000256" key="1">
    <source>
        <dbReference type="ARBA" id="ARBA00004651"/>
    </source>
</evidence>
<reference evidence="7 8" key="1">
    <citation type="journal article" date="2020" name="Nature">
        <title>Bacterial chemolithoautotrophy via manganese oxidation.</title>
        <authorList>
            <person name="Yu H."/>
            <person name="Leadbetter J.R."/>
        </authorList>
    </citation>
    <scope>NUCLEOTIDE SEQUENCE [LARGE SCALE GENOMIC DNA]</scope>
    <source>
        <strain evidence="7 8">Mn-1</strain>
    </source>
</reference>
<accession>A0A7X6I9E7</accession>
<evidence type="ECO:0000256" key="6">
    <source>
        <dbReference type="SAM" id="Phobius"/>
    </source>
</evidence>
<protein>
    <submittedName>
        <fullName evidence="7">UPF0104 family protein</fullName>
    </submittedName>
</protein>
<feature type="transmembrane region" description="Helical" evidence="6">
    <location>
        <begin position="236"/>
        <end position="258"/>
    </location>
</feature>
<dbReference type="RefSeq" id="WP_168057630.1">
    <property type="nucleotide sequence ID" value="NZ_VTOW01000001.1"/>
</dbReference>
<keyword evidence="4 6" id="KW-1133">Transmembrane helix</keyword>
<gene>
    <name evidence="7" type="ORF">MNODULE_00955</name>
</gene>
<keyword evidence="3 6" id="KW-0812">Transmembrane</keyword>
<comment type="caution">
    <text evidence="7">The sequence shown here is derived from an EMBL/GenBank/DDBJ whole genome shotgun (WGS) entry which is preliminary data.</text>
</comment>
<dbReference type="PANTHER" id="PTHR39087">
    <property type="entry name" value="UPF0104 MEMBRANE PROTEIN MJ1595"/>
    <property type="match status" value="1"/>
</dbReference>
<name>A0A7X6I9E7_9BACT</name>
<evidence type="ECO:0000313" key="8">
    <source>
        <dbReference type="Proteomes" id="UP000534783"/>
    </source>
</evidence>
<keyword evidence="2" id="KW-1003">Cell membrane</keyword>
<dbReference type="PANTHER" id="PTHR39087:SF2">
    <property type="entry name" value="UPF0104 MEMBRANE PROTEIN MJ1595"/>
    <property type="match status" value="1"/>
</dbReference>
<proteinExistence type="predicted"/>
<dbReference type="Pfam" id="PF03706">
    <property type="entry name" value="LPG_synthase_TM"/>
    <property type="match status" value="1"/>
</dbReference>
<organism evidence="7 8">
    <name type="scientific">Candidatus Manganitrophus noduliformans</name>
    <dbReference type="NCBI Taxonomy" id="2606439"/>
    <lineage>
        <taxon>Bacteria</taxon>
        <taxon>Pseudomonadati</taxon>
        <taxon>Nitrospirota</taxon>
        <taxon>Nitrospiria</taxon>
        <taxon>Candidatus Troglogloeales</taxon>
        <taxon>Candidatus Manganitrophaceae</taxon>
        <taxon>Candidatus Manganitrophus</taxon>
    </lineage>
</organism>
<dbReference type="AlphaFoldDB" id="A0A7X6I9E7"/>
<keyword evidence="8" id="KW-1185">Reference proteome</keyword>
<feature type="transmembrane region" description="Helical" evidence="6">
    <location>
        <begin position="202"/>
        <end position="224"/>
    </location>
</feature>
<evidence type="ECO:0000256" key="2">
    <source>
        <dbReference type="ARBA" id="ARBA00022475"/>
    </source>
</evidence>
<keyword evidence="5 6" id="KW-0472">Membrane</keyword>
<feature type="transmembrane region" description="Helical" evidence="6">
    <location>
        <begin position="46"/>
        <end position="63"/>
    </location>
</feature>
<evidence type="ECO:0000256" key="3">
    <source>
        <dbReference type="ARBA" id="ARBA00022692"/>
    </source>
</evidence>
<feature type="transmembrane region" description="Helical" evidence="6">
    <location>
        <begin position="6"/>
        <end position="26"/>
    </location>
</feature>
<feature type="transmembrane region" description="Helical" evidence="6">
    <location>
        <begin position="162"/>
        <end position="181"/>
    </location>
</feature>
<comment type="subcellular location">
    <subcellularLocation>
        <location evidence="1">Cell membrane</location>
        <topology evidence="1">Multi-pass membrane protein</topology>
    </subcellularLocation>
</comment>
<dbReference type="GO" id="GO:0005886">
    <property type="term" value="C:plasma membrane"/>
    <property type="evidence" value="ECO:0007669"/>
    <property type="project" value="UniProtKB-SubCell"/>
</dbReference>
<feature type="transmembrane region" description="Helical" evidence="6">
    <location>
        <begin position="83"/>
        <end position="104"/>
    </location>
</feature>
<feature type="transmembrane region" description="Helical" evidence="6">
    <location>
        <begin position="125"/>
        <end position="150"/>
    </location>
</feature>
<evidence type="ECO:0000256" key="4">
    <source>
        <dbReference type="ARBA" id="ARBA00022989"/>
    </source>
</evidence>
<evidence type="ECO:0000256" key="5">
    <source>
        <dbReference type="ARBA" id="ARBA00023136"/>
    </source>
</evidence>
<sequence length="321" mass="36317">MKQETRNWINTIIGLVALIAAGLFLYRRFRTIDLAEVTAYLRSLEGMRLAIVGFWTTISYLVLTGYDWLALRFLKKRISYPRVALASFVGYSISKNLGISWLTGGSMRYRFYSRCGMDLKDVTKLVLFNTVTFLLGFFFWGGFSFLFYPLEETVVPFLPRSLFPVVGLLVWAIPLAYLGICSRSDKEIEFRGKRWSLPPFRIALSQLVLGTIDVFATLWILYLILPAGAVSIGTFIAAYFIVEVVAILTHAPGGIGVFESSMLVLLEGRLSEAALLSSLLLYRVIYFLIPMVIGIALLAIDEIRYRPRSLDAILRQKAENR</sequence>
<feature type="transmembrane region" description="Helical" evidence="6">
    <location>
        <begin position="279"/>
        <end position="300"/>
    </location>
</feature>
<evidence type="ECO:0000313" key="7">
    <source>
        <dbReference type="EMBL" id="NKE69321.1"/>
    </source>
</evidence>